<sequence>MVTATFVVRHCLIFALLSSLLDSPLSVLFRCLTAEIISSSTSSTMFLHFSTRSFLIAQRKKFSCPTVVENSLPLSSVNMTRAPRQNGSKYRLE</sequence>
<evidence type="ECO:0000313" key="2">
    <source>
        <dbReference type="Proteomes" id="UP000246715"/>
    </source>
</evidence>
<reference evidence="1 2" key="1">
    <citation type="journal article" date="2007" name="Virology">
        <title>Sequence and annotation of the 314-kb MT325 and the 321-kb FR483 viruses that infect Chlorella Pbi.</title>
        <authorList>
            <person name="Fitzgerald L.A."/>
            <person name="Graves M.V."/>
            <person name="Li X."/>
            <person name="Feldblyum T."/>
            <person name="Hartigan J."/>
            <person name="Van Etten J.L."/>
        </authorList>
    </citation>
    <scope>NUCLEOTIDE SEQUENCE [LARGE SCALE GENOMIC DNA]</scope>
    <source>
        <strain evidence="1 2">MT325</strain>
    </source>
</reference>
<evidence type="ECO:0000313" key="1">
    <source>
        <dbReference type="EMBL" id="ABT14212.1"/>
    </source>
</evidence>
<dbReference type="EMBL" id="DQ491001">
    <property type="protein sequence ID" value="ABT14212.1"/>
    <property type="molecule type" value="Genomic_DNA"/>
</dbReference>
<protein>
    <submittedName>
        <fullName evidence="1">Uncharacterized protein m658R</fullName>
    </submittedName>
</protein>
<gene>
    <name evidence="1" type="primary">m658R</name>
    <name evidence="1" type="ORF">MT325_m658R</name>
</gene>
<proteinExistence type="predicted"/>
<organismHost>
    <name type="scientific">Paramecium bursaria</name>
    <dbReference type="NCBI Taxonomy" id="74790"/>
</organismHost>
<organism evidence="1 2">
    <name type="scientific">Paramecium bursaria Chlorella virus MT325</name>
    <name type="common">PBCV-MT325</name>
    <dbReference type="NCBI Taxonomy" id="346932"/>
    <lineage>
        <taxon>Viruses</taxon>
        <taxon>Varidnaviria</taxon>
        <taxon>Bamfordvirae</taxon>
        <taxon>Nucleocytoviricota</taxon>
        <taxon>Megaviricetes</taxon>
        <taxon>Algavirales</taxon>
        <taxon>Phycodnaviridae</taxon>
        <taxon>Chlorovirus</taxon>
        <taxon>Chlorovirus conductrix</taxon>
        <taxon>Paramecium bursaria Chlorella virus A1</taxon>
    </lineage>
</organism>
<accession>A7IV38</accession>
<dbReference type="Proteomes" id="UP000246715">
    <property type="component" value="Segment"/>
</dbReference>
<name>A7IV38_PBCVM</name>